<gene>
    <name evidence="1" type="ordered locus">azo3018</name>
</gene>
<dbReference type="AlphaFoldDB" id="A1K9X9"/>
<keyword evidence="2" id="KW-1185">Reference proteome</keyword>
<sequence>MLPAKCGAVRFILVQVYKNVTVHPAQIVIKRGLNPNGMNC</sequence>
<organism evidence="1 2">
    <name type="scientific">Azoarcus sp. (strain BH72)</name>
    <dbReference type="NCBI Taxonomy" id="418699"/>
    <lineage>
        <taxon>Bacteria</taxon>
        <taxon>Pseudomonadati</taxon>
        <taxon>Pseudomonadota</taxon>
        <taxon>Betaproteobacteria</taxon>
        <taxon>Rhodocyclales</taxon>
        <taxon>Zoogloeaceae</taxon>
        <taxon>Azoarcus</taxon>
    </lineage>
</organism>
<proteinExistence type="predicted"/>
<evidence type="ECO:0000313" key="2">
    <source>
        <dbReference type="Proteomes" id="UP000002588"/>
    </source>
</evidence>
<dbReference type="Proteomes" id="UP000002588">
    <property type="component" value="Chromosome"/>
</dbReference>
<reference evidence="1 2" key="1">
    <citation type="journal article" date="2006" name="Nat. Biotechnol.">
        <title>Complete genome of the mutualistic, N2-fixing grass endophyte Azoarcus sp. strain BH72.</title>
        <authorList>
            <person name="Krause A."/>
            <person name="Ramakumar A."/>
            <person name="Bartels D."/>
            <person name="Battistoni F."/>
            <person name="Bekel T."/>
            <person name="Boch J."/>
            <person name="Boehm M."/>
            <person name="Friedrich F."/>
            <person name="Hurek T."/>
            <person name="Krause L."/>
            <person name="Linke B."/>
            <person name="McHardy A.C."/>
            <person name="Sarkar A."/>
            <person name="Schneiker S."/>
            <person name="Syed A.A."/>
            <person name="Thauer R."/>
            <person name="Vorhoelter F.-J."/>
            <person name="Weidner S."/>
            <person name="Puehler A."/>
            <person name="Reinhold-Hurek B."/>
            <person name="Kaiser O."/>
            <person name="Goesmann A."/>
        </authorList>
    </citation>
    <scope>NUCLEOTIDE SEQUENCE [LARGE SCALE GENOMIC DNA]</scope>
    <source>
        <strain evidence="1 2">BH72</strain>
    </source>
</reference>
<dbReference type="EMBL" id="AM406670">
    <property type="protein sequence ID" value="CAL95634.1"/>
    <property type="molecule type" value="Genomic_DNA"/>
</dbReference>
<evidence type="ECO:0000313" key="1">
    <source>
        <dbReference type="EMBL" id="CAL95634.1"/>
    </source>
</evidence>
<dbReference type="STRING" id="62928.azo3018"/>
<protein>
    <submittedName>
        <fullName evidence="1">Uncharacterized protein</fullName>
    </submittedName>
</protein>
<dbReference type="HOGENOM" id="CLU_3284200_0_0_4"/>
<accession>A1K9X9</accession>
<dbReference type="KEGG" id="azo:azo3018"/>
<name>A1K9X9_AZOSB</name>